<keyword evidence="2" id="KW-1185">Reference proteome</keyword>
<dbReference type="AlphaFoldDB" id="A0ABD5VA57"/>
<evidence type="ECO:0000313" key="2">
    <source>
        <dbReference type="Proteomes" id="UP001596395"/>
    </source>
</evidence>
<sequence>MALDDNDHAVLHDVVEMGEVADTEYVDSPIEGEPSRLYVLFESDVDVLSDDFQQWMVEMGVAAMNVGFESDAVLDQLFVELQDVDELV</sequence>
<protein>
    <recommendedName>
        <fullName evidence="3">ABC-2 type transport system ATP-binding protein</fullName>
    </recommendedName>
</protein>
<comment type="caution">
    <text evidence="1">The sequence shown here is derived from an EMBL/GenBank/DDBJ whole genome shotgun (WGS) entry which is preliminary data.</text>
</comment>
<organism evidence="1 2">
    <name type="scientific">Halorubellus litoreus</name>
    <dbReference type="NCBI Taxonomy" id="755308"/>
    <lineage>
        <taxon>Archaea</taxon>
        <taxon>Methanobacteriati</taxon>
        <taxon>Methanobacteriota</taxon>
        <taxon>Stenosarchaea group</taxon>
        <taxon>Halobacteria</taxon>
        <taxon>Halobacteriales</taxon>
        <taxon>Halorubellaceae</taxon>
        <taxon>Halorubellus</taxon>
    </lineage>
</organism>
<proteinExistence type="predicted"/>
<dbReference type="RefSeq" id="WP_336349176.1">
    <property type="nucleotide sequence ID" value="NZ_JAZAQL010000001.1"/>
</dbReference>
<reference evidence="1 2" key="1">
    <citation type="journal article" date="2019" name="Int. J. Syst. Evol. Microbiol.">
        <title>The Global Catalogue of Microorganisms (GCM) 10K type strain sequencing project: providing services to taxonomists for standard genome sequencing and annotation.</title>
        <authorList>
            <consortium name="The Broad Institute Genomics Platform"/>
            <consortium name="The Broad Institute Genome Sequencing Center for Infectious Disease"/>
            <person name="Wu L."/>
            <person name="Ma J."/>
        </authorList>
    </citation>
    <scope>NUCLEOTIDE SEQUENCE [LARGE SCALE GENOMIC DNA]</scope>
    <source>
        <strain evidence="1 2">GX26</strain>
    </source>
</reference>
<dbReference type="EMBL" id="JBHSXN010000001">
    <property type="protein sequence ID" value="MFC6952185.1"/>
    <property type="molecule type" value="Genomic_DNA"/>
</dbReference>
<name>A0ABD5VA57_9EURY</name>
<accession>A0ABD5VA57</accession>
<evidence type="ECO:0008006" key="3">
    <source>
        <dbReference type="Google" id="ProtNLM"/>
    </source>
</evidence>
<evidence type="ECO:0000313" key="1">
    <source>
        <dbReference type="EMBL" id="MFC6952185.1"/>
    </source>
</evidence>
<gene>
    <name evidence="1" type="ORF">ACFQGB_04850</name>
</gene>
<dbReference type="Proteomes" id="UP001596395">
    <property type="component" value="Unassembled WGS sequence"/>
</dbReference>